<dbReference type="AlphaFoldDB" id="A0A972K2J1"/>
<accession>A0A972K2J1</accession>
<name>A0A972K2J1_9BACL</name>
<organism evidence="1 2">
    <name type="scientific">Paenibacillus foliorum</name>
    <dbReference type="NCBI Taxonomy" id="2654974"/>
    <lineage>
        <taxon>Bacteria</taxon>
        <taxon>Bacillati</taxon>
        <taxon>Bacillota</taxon>
        <taxon>Bacilli</taxon>
        <taxon>Bacillales</taxon>
        <taxon>Paenibacillaceae</taxon>
        <taxon>Paenibacillus</taxon>
    </lineage>
</organism>
<dbReference type="EMBL" id="WHOD01000121">
    <property type="protein sequence ID" value="NOU97794.1"/>
    <property type="molecule type" value="Genomic_DNA"/>
</dbReference>
<protein>
    <submittedName>
        <fullName evidence="1">Uncharacterized protein</fullName>
    </submittedName>
</protein>
<sequence length="371" mass="41795">MVTIYKWLVVFFAAFILVVLCDPHVLAAPEAKAMLTVKASSEAQMETQLALDNKFLQHIRRNSKHTAASIIPVTDTALTLVDNGVTVTYSVDRKGNLYHTETNEMIQLDTKIKLELVKYIQLARSTHFGKVVPWDKAKGIIPKKKKFKVIDVETGLSFNVQRRAGKHHADVQPLTKEDTAIMKQIYKGKWSWKRTAIVVQTGNKFLAASMHGMPHGGDGIPDNDFSGHFCIHFLGSTTHGSGNVDPEHQLMVYKAGGMLEEYFIQASPYEIVDAYINAFNFRDSQLLKMSFSNSKHQQLELLYKNKDQITGMRKRVKTITKGTSGLLSLEIPVEVGITRGGRGEERATLLFQMKRTSFFEQWTIDSIDMIS</sequence>
<gene>
    <name evidence="1" type="ORF">GC093_31865</name>
</gene>
<dbReference type="RefSeq" id="WP_171656038.1">
    <property type="nucleotide sequence ID" value="NZ_WHOD01000121.1"/>
</dbReference>
<dbReference type="Proteomes" id="UP000641588">
    <property type="component" value="Unassembled WGS sequence"/>
</dbReference>
<proteinExistence type="predicted"/>
<evidence type="ECO:0000313" key="1">
    <source>
        <dbReference type="EMBL" id="NOU97794.1"/>
    </source>
</evidence>
<comment type="caution">
    <text evidence="1">The sequence shown here is derived from an EMBL/GenBank/DDBJ whole genome shotgun (WGS) entry which is preliminary data.</text>
</comment>
<evidence type="ECO:0000313" key="2">
    <source>
        <dbReference type="Proteomes" id="UP000641588"/>
    </source>
</evidence>
<keyword evidence="2" id="KW-1185">Reference proteome</keyword>
<reference evidence="1" key="1">
    <citation type="submission" date="2019-10" db="EMBL/GenBank/DDBJ databases">
        <title>Description of Paenibacillus glebae sp. nov.</title>
        <authorList>
            <person name="Carlier A."/>
            <person name="Qi S."/>
        </authorList>
    </citation>
    <scope>NUCLEOTIDE SEQUENCE</scope>
    <source>
        <strain evidence="1">LMG 31456</strain>
    </source>
</reference>